<feature type="coiled-coil region" evidence="1">
    <location>
        <begin position="732"/>
        <end position="769"/>
    </location>
</feature>
<keyword evidence="5" id="KW-1185">Reference proteome</keyword>
<feature type="region of interest" description="Disordered" evidence="2">
    <location>
        <begin position="353"/>
        <end position="392"/>
    </location>
</feature>
<organism evidence="4 5">
    <name type="scientific">Piliocolobus tephrosceles</name>
    <name type="common">Ugandan red Colobus</name>
    <dbReference type="NCBI Taxonomy" id="591936"/>
    <lineage>
        <taxon>Eukaryota</taxon>
        <taxon>Metazoa</taxon>
        <taxon>Chordata</taxon>
        <taxon>Craniata</taxon>
        <taxon>Vertebrata</taxon>
        <taxon>Euteleostomi</taxon>
        <taxon>Mammalia</taxon>
        <taxon>Eutheria</taxon>
        <taxon>Euarchontoglires</taxon>
        <taxon>Primates</taxon>
        <taxon>Haplorrhini</taxon>
        <taxon>Catarrhini</taxon>
        <taxon>Cercopithecidae</taxon>
        <taxon>Colobinae</taxon>
        <taxon>Piliocolobus</taxon>
    </lineage>
</organism>
<dbReference type="InterPro" id="IPR031446">
    <property type="entry name" value="PCM1_C"/>
</dbReference>
<feature type="region of interest" description="Disordered" evidence="2">
    <location>
        <begin position="689"/>
        <end position="723"/>
    </location>
</feature>
<feature type="compositionally biased region" description="Polar residues" evidence="2">
    <location>
        <begin position="1728"/>
        <end position="1742"/>
    </location>
</feature>
<feature type="region of interest" description="Disordered" evidence="2">
    <location>
        <begin position="420"/>
        <end position="488"/>
    </location>
</feature>
<evidence type="ECO:0000313" key="5">
    <source>
        <dbReference type="Proteomes" id="UP000694416"/>
    </source>
</evidence>
<feature type="compositionally biased region" description="Acidic residues" evidence="2">
    <location>
        <begin position="1713"/>
        <end position="1722"/>
    </location>
</feature>
<feature type="compositionally biased region" description="Polar residues" evidence="2">
    <location>
        <begin position="147"/>
        <end position="165"/>
    </location>
</feature>
<feature type="compositionally biased region" description="Polar residues" evidence="2">
    <location>
        <begin position="368"/>
        <end position="384"/>
    </location>
</feature>
<feature type="region of interest" description="Disordered" evidence="2">
    <location>
        <begin position="1234"/>
        <end position="1307"/>
    </location>
</feature>
<keyword evidence="1" id="KW-0175">Coiled coil</keyword>
<feature type="compositionally biased region" description="Acidic residues" evidence="2">
    <location>
        <begin position="1744"/>
        <end position="1760"/>
    </location>
</feature>
<feature type="coiled-coil region" evidence="1">
    <location>
        <begin position="989"/>
        <end position="1016"/>
    </location>
</feature>
<dbReference type="GO" id="GO:0071539">
    <property type="term" value="P:protein localization to centrosome"/>
    <property type="evidence" value="ECO:0007669"/>
    <property type="project" value="InterPro"/>
</dbReference>
<reference evidence="4" key="2">
    <citation type="submission" date="2025-09" db="UniProtKB">
        <authorList>
            <consortium name="Ensembl"/>
        </authorList>
    </citation>
    <scope>IDENTIFICATION</scope>
</reference>
<dbReference type="GO" id="GO:1905515">
    <property type="term" value="P:non-motile cilium assembly"/>
    <property type="evidence" value="ECO:0007669"/>
    <property type="project" value="TreeGrafter"/>
</dbReference>
<feature type="region of interest" description="Disordered" evidence="2">
    <location>
        <begin position="1669"/>
        <end position="1796"/>
    </location>
</feature>
<dbReference type="GO" id="GO:0034454">
    <property type="term" value="P:microtubule anchoring at centrosome"/>
    <property type="evidence" value="ECO:0007669"/>
    <property type="project" value="InterPro"/>
</dbReference>
<accession>A0A8C9LQH0</accession>
<dbReference type="PANTHER" id="PTHR14164">
    <property type="entry name" value="PERICENTRIOLAR MATERIAL 1-RELATED"/>
    <property type="match status" value="1"/>
</dbReference>
<dbReference type="PANTHER" id="PTHR14164:SF12">
    <property type="entry name" value="PERICENTRIOLAR MATERIAL 1 PROTEIN"/>
    <property type="match status" value="1"/>
</dbReference>
<proteinExistence type="predicted"/>
<feature type="region of interest" description="Disordered" evidence="2">
    <location>
        <begin position="1181"/>
        <end position="1204"/>
    </location>
</feature>
<feature type="region of interest" description="Disordered" evidence="2">
    <location>
        <begin position="1"/>
        <end position="91"/>
    </location>
</feature>
<feature type="coiled-coil region" evidence="1">
    <location>
        <begin position="652"/>
        <end position="682"/>
    </location>
</feature>
<feature type="compositionally biased region" description="Low complexity" evidence="2">
    <location>
        <begin position="634"/>
        <end position="643"/>
    </location>
</feature>
<evidence type="ECO:0000256" key="1">
    <source>
        <dbReference type="SAM" id="Coils"/>
    </source>
</evidence>
<feature type="compositionally biased region" description="Polar residues" evidence="2">
    <location>
        <begin position="116"/>
        <end position="132"/>
    </location>
</feature>
<feature type="compositionally biased region" description="Polar residues" evidence="2">
    <location>
        <begin position="1763"/>
        <end position="1772"/>
    </location>
</feature>
<feature type="region of interest" description="Disordered" evidence="2">
    <location>
        <begin position="111"/>
        <end position="165"/>
    </location>
</feature>
<dbReference type="GO" id="GO:0034451">
    <property type="term" value="C:centriolar satellite"/>
    <property type="evidence" value="ECO:0007669"/>
    <property type="project" value="TreeGrafter"/>
</dbReference>
<feature type="compositionally biased region" description="Polar residues" evidence="2">
    <location>
        <begin position="1234"/>
        <end position="1246"/>
    </location>
</feature>
<feature type="compositionally biased region" description="Polar residues" evidence="2">
    <location>
        <begin position="925"/>
        <end position="946"/>
    </location>
</feature>
<feature type="region of interest" description="Disordered" evidence="2">
    <location>
        <begin position="614"/>
        <end position="652"/>
    </location>
</feature>
<feature type="compositionally biased region" description="Acidic residues" evidence="2">
    <location>
        <begin position="618"/>
        <end position="632"/>
    </location>
</feature>
<protein>
    <submittedName>
        <fullName evidence="4">Pericentriolar material 1</fullName>
    </submittedName>
</protein>
<feature type="compositionally biased region" description="Polar residues" evidence="2">
    <location>
        <begin position="424"/>
        <end position="443"/>
    </location>
</feature>
<feature type="domain" description="Pericentriolar material 1 protein C-terminal" evidence="3">
    <location>
        <begin position="1317"/>
        <end position="1781"/>
    </location>
</feature>
<feature type="compositionally biased region" description="Basic residues" evidence="2">
    <location>
        <begin position="1296"/>
        <end position="1307"/>
    </location>
</feature>
<feature type="compositionally biased region" description="Basic and acidic residues" evidence="2">
    <location>
        <begin position="43"/>
        <end position="61"/>
    </location>
</feature>
<evidence type="ECO:0000259" key="3">
    <source>
        <dbReference type="Pfam" id="PF15717"/>
    </source>
</evidence>
<reference evidence="4" key="1">
    <citation type="submission" date="2025-08" db="UniProtKB">
        <authorList>
            <consortium name="Ensembl"/>
        </authorList>
    </citation>
    <scope>IDENTIFICATION</scope>
</reference>
<dbReference type="Pfam" id="PF15717">
    <property type="entry name" value="PCM1_C"/>
    <property type="match status" value="1"/>
</dbReference>
<feature type="region of interest" description="Disordered" evidence="2">
    <location>
        <begin position="515"/>
        <end position="547"/>
    </location>
</feature>
<evidence type="ECO:0000313" key="4">
    <source>
        <dbReference type="Ensembl" id="ENSPTEP00000021077.1"/>
    </source>
</evidence>
<feature type="region of interest" description="Disordered" evidence="2">
    <location>
        <begin position="1085"/>
        <end position="1106"/>
    </location>
</feature>
<dbReference type="Proteomes" id="UP000694416">
    <property type="component" value="Unplaced"/>
</dbReference>
<evidence type="ECO:0000256" key="2">
    <source>
        <dbReference type="SAM" id="MobiDB-lite"/>
    </source>
</evidence>
<feature type="coiled-coil region" evidence="1">
    <location>
        <begin position="826"/>
        <end position="853"/>
    </location>
</feature>
<sequence length="1859" mass="210186">MATGGGPFEDGMNDEDLPNWSNENVDDRLNNMDWGGQQKKANRSSEKNKKKFGVESDKRVTNDISPESSPGVGRRRTKAPHTFPHSRYMSQMSVPEQAELEKLKQRINFSDLDQRSIGSDSQGRATAANNKRQLSENRKPFNFLPMQINTNKSKDTSTSPPNRETIGSAQCKELFASALSNDLLQNCQVSEEDGRGEPAMESSQIVSRLVQIRDYITKASSMREDLVEKNERSANVERLTHLIDHLKEQEKSYMKFLKKILARDPQQEPVEEIENLKKQHDLLKRMLQQQEQLRALQGRQAALLALQHKAEQAIAVMDDSVAETAGSLSGVSITSELNEELNDLIQRFHNQLRDSQPPAVPDNRRQAESLSLTREVSQSRNPSASERLPDEKVQLFSKMRVLQEKKQKMDKLLGELHTLRDQHLNNSSSSPQRSMDQRSTSAPSAPVGLAPVVNGESSSLKSSGPYPAASLVSQNESENEVHLNPSEKLQKLNEVRKRLNELRELVHYYEQTSDMMTDAVNENRKDEETEESEYDSEHENSEPVTNIRNPQVASTWNEVNSNSNVQCVSNNRDGRTVNSNCEINNRSAANIRALNVPPSLADCRYNREGEPEIHVAQGEDDEEEEEEAEEEGVSGASLSSHRSSLVDEHPEDAEFEQKINRLMAAKQKLRQLQDLVAMVQDDDAAQGVISGNTSNLDDFYPAEEDTKQNSNNPRENANKTQKDMGVNEKTREKFYEAKLQQQQRELKQLQEERKKLIDIQEKIQALQMACPDLQLSAASAGNCPTKKYMPAVTSTPTVNQHETSTSKSVFEPEDSSVVDNELWSEMRRHEMLREELRQRRKQLEALMAEHQRRQGLAETASPVAVSLRSDGSENLCTPQQSRTEKTMATWGGSTQCALDEEGDEDGYLSEGIVRTDEEEEEEQDASSNDNFSVYPSNSVNHNSYSGKETKNRWKNNCPFSADENYRPLAKTRQQNISMQRQENLRWVSELSYVEEKEQWQEQINQLKKQLDFSVNICQTLMQDQQTLSCLLQTLLTGPYSVMPSNVASPQVHFIMHQLNQCYTQLTWQQNNVQRLKQMLNELMRQQNQPPEKPGSKERGSSASHPPSPSLFCPFSFPTQPVNLFSIPGFTNFSSFAPGMNFSPLFPSNFGDFSQNISTPSEQQQPLVQNSSGKTEYMAFPKPFESSSSIGAEKPRNKKLPEEEVESSRTPWLYDQEGEVEKPFIKTGFAVSVEKSTNSNRKNQVDTNGRRRQFDEESLESFSSMPDPVDPATVTKTFKTRKASAQASLASKDKTPKSKIKKRNSTQLKSRVKNIKTGSDFSMFEALRDTIYSEVATLISQNESRPHFLIELFHELQLLNTDYLRQRALYALQDIVSRHISESHEKGENVKSVNSGTWIASNSELTPSESLATTDDETFEKNFERETHKISEQNDADNASVLSVSSNFEPFATDDLGNTVIHLDQALARMREYERMKTEAESNSNMRCTCRIMEAEDGAGASTTVNNLEETPIIENHSSQQPVSEVSTVPCPRIDTQQLDRQIKAIMKEVIPFLKEHMDEVCSSQLLTSVRRMVLTLTQQNDESKEFVKFFHKQLGSILQDSLAKFAGRKLKDCGEDLLVEISEVLFNELAFFKLMQDLDNNSITVKQRCKRKIEAAGVIQSYAKEAKRILEDHGSPAGEIDDEDKDKDETETVKQTQTSEVYDGPKNIRSDISDQEEDEESEGCPVSINLSKAETQALTNYGSGEDENEEEEMEEFEEGPVDVQTSLQANTEATEENEHDEQEAESGNISQKSDEEDFVKVEDLPLKLTIYSEADIRKKMVEEEQKNHLSGEICELQTEELAGNSQTLKEPETVGAQSI</sequence>
<feature type="compositionally biased region" description="Basic and acidic residues" evidence="2">
    <location>
        <begin position="1192"/>
        <end position="1201"/>
    </location>
</feature>
<dbReference type="Ensembl" id="ENSPTET00000030479.1">
    <property type="protein sequence ID" value="ENSPTEP00000021077.1"/>
    <property type="gene ID" value="ENSPTEG00000022185.1"/>
</dbReference>
<feature type="region of interest" description="Disordered" evidence="2">
    <location>
        <begin position="915"/>
        <end position="952"/>
    </location>
</feature>
<dbReference type="InterPro" id="IPR024138">
    <property type="entry name" value="Pericentriolar_Pcm1"/>
</dbReference>
<name>A0A8C9LQH0_9PRIM</name>
<dbReference type="GO" id="GO:0036064">
    <property type="term" value="C:ciliary basal body"/>
    <property type="evidence" value="ECO:0007669"/>
    <property type="project" value="TreeGrafter"/>
</dbReference>
<feature type="compositionally biased region" description="Acidic residues" evidence="2">
    <location>
        <begin position="1773"/>
        <end position="1784"/>
    </location>
</feature>